<dbReference type="OrthoDB" id="426293at2759"/>
<dbReference type="SMART" id="SM01132">
    <property type="entry name" value="DIL"/>
    <property type="match status" value="1"/>
</dbReference>
<dbReference type="PANTHER" id="PTHR16027">
    <property type="entry name" value="DILUTE DOMAIN-CONTAINING PROTEIN YPR089W"/>
    <property type="match status" value="1"/>
</dbReference>
<keyword evidence="1" id="KW-0040">ANK repeat</keyword>
<evidence type="ECO:0000313" key="4">
    <source>
        <dbReference type="EMBL" id="KAF7726830.1"/>
    </source>
</evidence>
<dbReference type="InterPro" id="IPR002110">
    <property type="entry name" value="Ankyrin_rpt"/>
</dbReference>
<dbReference type="SUPFAM" id="SSF48403">
    <property type="entry name" value="Ankyrin repeat"/>
    <property type="match status" value="1"/>
</dbReference>
<feature type="compositionally biased region" description="Acidic residues" evidence="2">
    <location>
        <begin position="330"/>
        <end position="340"/>
    </location>
</feature>
<dbReference type="InterPro" id="IPR002710">
    <property type="entry name" value="Dilute_dom"/>
</dbReference>
<feature type="compositionally biased region" description="Basic and acidic residues" evidence="2">
    <location>
        <begin position="123"/>
        <end position="133"/>
    </location>
</feature>
<protein>
    <recommendedName>
        <fullName evidence="3">Dilute domain-containing protein</fullName>
    </recommendedName>
</protein>
<dbReference type="PROSITE" id="PS50297">
    <property type="entry name" value="ANK_REP_REGION"/>
    <property type="match status" value="2"/>
</dbReference>
<organism evidence="4 5">
    <name type="scientific">Apophysomyces ossiformis</name>
    <dbReference type="NCBI Taxonomy" id="679940"/>
    <lineage>
        <taxon>Eukaryota</taxon>
        <taxon>Fungi</taxon>
        <taxon>Fungi incertae sedis</taxon>
        <taxon>Mucoromycota</taxon>
        <taxon>Mucoromycotina</taxon>
        <taxon>Mucoromycetes</taxon>
        <taxon>Mucorales</taxon>
        <taxon>Mucorineae</taxon>
        <taxon>Mucoraceae</taxon>
        <taxon>Apophysomyces</taxon>
    </lineage>
</organism>
<dbReference type="InterPro" id="IPR037986">
    <property type="entry name" value="Myo5p-like_CBD_DIL"/>
</dbReference>
<dbReference type="EMBL" id="JABAYA010000071">
    <property type="protein sequence ID" value="KAF7726830.1"/>
    <property type="molecule type" value="Genomic_DNA"/>
</dbReference>
<dbReference type="AlphaFoldDB" id="A0A8H7EPV9"/>
<feature type="compositionally biased region" description="Acidic residues" evidence="2">
    <location>
        <begin position="104"/>
        <end position="113"/>
    </location>
</feature>
<feature type="region of interest" description="Disordered" evidence="2">
    <location>
        <begin position="104"/>
        <end position="138"/>
    </location>
</feature>
<keyword evidence="5" id="KW-1185">Reference proteome</keyword>
<feature type="compositionally biased region" description="Acidic residues" evidence="2">
    <location>
        <begin position="349"/>
        <end position="363"/>
    </location>
</feature>
<dbReference type="Gene3D" id="1.25.40.20">
    <property type="entry name" value="Ankyrin repeat-containing domain"/>
    <property type="match status" value="1"/>
</dbReference>
<reference evidence="4" key="1">
    <citation type="submission" date="2020-01" db="EMBL/GenBank/DDBJ databases">
        <title>Genome Sequencing of Three Apophysomyces-Like Fungal Strains Confirms a Novel Fungal Genus in the Mucoromycota with divergent Burkholderia-like Endosymbiotic Bacteria.</title>
        <authorList>
            <person name="Stajich J.E."/>
            <person name="Macias A.M."/>
            <person name="Carter-House D."/>
            <person name="Lovett B."/>
            <person name="Kasson L.R."/>
            <person name="Berry K."/>
            <person name="Grigoriev I."/>
            <person name="Chang Y."/>
            <person name="Spatafora J."/>
            <person name="Kasson M.T."/>
        </authorList>
    </citation>
    <scope>NUCLEOTIDE SEQUENCE</scope>
    <source>
        <strain evidence="4">NRRL A-21654</strain>
    </source>
</reference>
<evidence type="ECO:0000259" key="3">
    <source>
        <dbReference type="PROSITE" id="PS51126"/>
    </source>
</evidence>
<evidence type="ECO:0000256" key="1">
    <source>
        <dbReference type="PROSITE-ProRule" id="PRU00023"/>
    </source>
</evidence>
<accession>A0A8H7EPV9</accession>
<dbReference type="SMART" id="SM00248">
    <property type="entry name" value="ANK"/>
    <property type="match status" value="2"/>
</dbReference>
<dbReference type="PROSITE" id="PS50088">
    <property type="entry name" value="ANK_REPEAT"/>
    <property type="match status" value="2"/>
</dbReference>
<dbReference type="InterPro" id="IPR036770">
    <property type="entry name" value="Ankyrin_rpt-contain_sf"/>
</dbReference>
<dbReference type="Pfam" id="PF01843">
    <property type="entry name" value="DIL"/>
    <property type="match status" value="1"/>
</dbReference>
<sequence>MTTTNHNRPLRLKSPHISPIETGYSNCNDEEAESMEGSSSSQKHRKAFRQNTFSWSSTSSSFSLSSTSTLSSIPTPVTAITTTTPLAAMEEDALPSLLSIFDDEEDEDEDIDSDAAKNGDTTSDQHESHEQQHQRRWRRKVTKALSRASSNGDALTVRRILTDERLRPFLNIDASDDEQDGTTPLIYAACFGKADVVQILLNAGAKVDVQDKRGWTALMWATTNNYHPVVEILLEHGASFTTRSARGRTAVDFIDSENTNMVNIVQHRDSIPSASCSTIQRRLSRVRPPNNNNMALPHDNIDFYYQSTPESYNDFMVEESERHRKLLEEVEEEAEADESVDSSGKGNENELDPSENNDDEDEELATCEANMRSLHKFIWDQCLPDQMFVFSEDDIDHILDTAIVNLRLPMKSRQEIWVPANIIFLSARFAHYYLSRDILNNFLRSAVNRVASVINDNRRDIHTLAFWMANLSQLLYYLKKDTGLVVATAEHQLEISEWVSETYTLLVSDSEERIDKILEPAILEHEQITGLEQIDFADDWHRFFRRKSTRKSIVAGQLEQNTQKEIHSPRTLTPQSITNLLSSILYVLQSYEVHPTIVIQAIAQFFHFLSCEIFNRMLTNKKYMCRSKALQIRMNLTVLEEWIRDNQLPANLSSYLNPLIQLLQLLQCVSQLNELELFINTMKTFDLLNPLQIKRCVLNYRYEVTEQKLPEEIEKYSMQLAEDTIRSLQPRTQRPSCDSCLSNPKSRRESLAARGQSNSRPTSVSSLGSLLFYSISPKEKRLSLRSSGDVSNTSDDIAADAIEEDLQKSDDNEREWVVEKRDSKYMLPFSLPTTTKMTGWHHPKASTPPTATNDHESLSEAIYQELKQTMGAERERNARESRIVPTIPEDWMARLDRKHIMDEEQLSLHPHDTAQDTAVYS</sequence>
<feature type="domain" description="Dilute" evidence="3">
    <location>
        <begin position="444"/>
        <end position="723"/>
    </location>
</feature>
<dbReference type="PANTHER" id="PTHR16027:SF6">
    <property type="entry name" value="DILUTE DOMAIN-CONTAINING PROTEIN"/>
    <property type="match status" value="1"/>
</dbReference>
<name>A0A8H7EPV9_9FUNG</name>
<dbReference type="PROSITE" id="PS51126">
    <property type="entry name" value="DILUTE"/>
    <property type="match status" value="1"/>
</dbReference>
<feature type="region of interest" description="Disordered" evidence="2">
    <location>
        <begin position="727"/>
        <end position="765"/>
    </location>
</feature>
<evidence type="ECO:0000313" key="5">
    <source>
        <dbReference type="Proteomes" id="UP000605846"/>
    </source>
</evidence>
<proteinExistence type="predicted"/>
<evidence type="ECO:0000256" key="2">
    <source>
        <dbReference type="SAM" id="MobiDB-lite"/>
    </source>
</evidence>
<feature type="repeat" description="ANK" evidence="1">
    <location>
        <begin position="213"/>
        <end position="245"/>
    </location>
</feature>
<feature type="compositionally biased region" description="Polar residues" evidence="2">
    <location>
        <begin position="727"/>
        <end position="744"/>
    </location>
</feature>
<comment type="caution">
    <text evidence="4">The sequence shown here is derived from an EMBL/GenBank/DDBJ whole genome shotgun (WGS) entry which is preliminary data.</text>
</comment>
<feature type="region of interest" description="Disordered" evidence="2">
    <location>
        <begin position="330"/>
        <end position="363"/>
    </location>
</feature>
<feature type="repeat" description="ANK" evidence="1">
    <location>
        <begin position="180"/>
        <end position="212"/>
    </location>
</feature>
<dbReference type="CDD" id="cd15473">
    <property type="entry name" value="Myo5p-like_CBD_DIL_ANK"/>
    <property type="match status" value="1"/>
</dbReference>
<dbReference type="GO" id="GO:0051020">
    <property type="term" value="F:GTPase binding"/>
    <property type="evidence" value="ECO:0007669"/>
    <property type="project" value="TreeGrafter"/>
</dbReference>
<feature type="region of interest" description="Disordered" evidence="2">
    <location>
        <begin position="1"/>
        <end position="72"/>
    </location>
</feature>
<gene>
    <name evidence="4" type="ORF">EC973_008431</name>
</gene>
<feature type="compositionally biased region" description="Polar residues" evidence="2">
    <location>
        <begin position="755"/>
        <end position="765"/>
    </location>
</feature>
<dbReference type="InterPro" id="IPR052072">
    <property type="entry name" value="Vascular_dev_regulator"/>
</dbReference>
<dbReference type="Proteomes" id="UP000605846">
    <property type="component" value="Unassembled WGS sequence"/>
</dbReference>
<feature type="compositionally biased region" description="Low complexity" evidence="2">
    <location>
        <begin position="52"/>
        <end position="72"/>
    </location>
</feature>
<dbReference type="Pfam" id="PF12796">
    <property type="entry name" value="Ank_2"/>
    <property type="match status" value="1"/>
</dbReference>